<dbReference type="InterPro" id="IPR000477">
    <property type="entry name" value="RT_dom"/>
</dbReference>
<dbReference type="InterPro" id="IPR005135">
    <property type="entry name" value="Endo/exonuclease/phosphatase"/>
</dbReference>
<evidence type="ECO:0000259" key="1">
    <source>
        <dbReference type="PROSITE" id="PS50878"/>
    </source>
</evidence>
<dbReference type="AlphaFoldDB" id="A0AA85JPH9"/>
<dbReference type="WBParaSite" id="TREG1_33860.1">
    <property type="protein sequence ID" value="TREG1_33860.1"/>
    <property type="gene ID" value="TREG1_33860"/>
</dbReference>
<dbReference type="InterPro" id="IPR043502">
    <property type="entry name" value="DNA/RNA_pol_sf"/>
</dbReference>
<accession>A0AA85JPH9</accession>
<name>A0AA85JPH9_TRIRE</name>
<dbReference type="CDD" id="cd01650">
    <property type="entry name" value="RT_nLTR_like"/>
    <property type="match status" value="1"/>
</dbReference>
<dbReference type="SUPFAM" id="SSF56219">
    <property type="entry name" value="DNase I-like"/>
    <property type="match status" value="1"/>
</dbReference>
<evidence type="ECO:0000313" key="2">
    <source>
        <dbReference type="Proteomes" id="UP000050795"/>
    </source>
</evidence>
<dbReference type="Pfam" id="PF00078">
    <property type="entry name" value="RVT_1"/>
    <property type="match status" value="2"/>
</dbReference>
<feature type="domain" description="Reverse transcriptase" evidence="1">
    <location>
        <begin position="450"/>
        <end position="700"/>
    </location>
</feature>
<dbReference type="PROSITE" id="PS50878">
    <property type="entry name" value="RT_POL"/>
    <property type="match status" value="1"/>
</dbReference>
<protein>
    <recommendedName>
        <fullName evidence="1">Reverse transcriptase domain-containing protein</fullName>
    </recommendedName>
</protein>
<evidence type="ECO:0000313" key="3">
    <source>
        <dbReference type="WBParaSite" id="TREG1_33860.1"/>
    </source>
</evidence>
<reference evidence="3" key="2">
    <citation type="submission" date="2023-11" db="UniProtKB">
        <authorList>
            <consortium name="WormBaseParasite"/>
        </authorList>
    </citation>
    <scope>IDENTIFICATION</scope>
</reference>
<dbReference type="SUPFAM" id="SSF56672">
    <property type="entry name" value="DNA/RNA polymerases"/>
    <property type="match status" value="1"/>
</dbReference>
<dbReference type="Gene3D" id="3.60.10.10">
    <property type="entry name" value="Endonuclease/exonuclease/phosphatase"/>
    <property type="match status" value="1"/>
</dbReference>
<reference evidence="2" key="1">
    <citation type="submission" date="2022-06" db="EMBL/GenBank/DDBJ databases">
        <authorList>
            <person name="Berger JAMES D."/>
            <person name="Berger JAMES D."/>
        </authorList>
    </citation>
    <scope>NUCLEOTIDE SEQUENCE [LARGE SCALE GENOMIC DNA]</scope>
</reference>
<dbReference type="Pfam" id="PF14529">
    <property type="entry name" value="Exo_endo_phos_2"/>
    <property type="match status" value="1"/>
</dbReference>
<proteinExistence type="predicted"/>
<keyword evidence="2" id="KW-1185">Reference proteome</keyword>
<dbReference type="GO" id="GO:0003824">
    <property type="term" value="F:catalytic activity"/>
    <property type="evidence" value="ECO:0007669"/>
    <property type="project" value="InterPro"/>
</dbReference>
<organism evidence="2 3">
    <name type="scientific">Trichobilharzia regenti</name>
    <name type="common">Nasal bird schistosome</name>
    <dbReference type="NCBI Taxonomy" id="157069"/>
    <lineage>
        <taxon>Eukaryota</taxon>
        <taxon>Metazoa</taxon>
        <taxon>Spiralia</taxon>
        <taxon>Lophotrochozoa</taxon>
        <taxon>Platyhelminthes</taxon>
        <taxon>Trematoda</taxon>
        <taxon>Digenea</taxon>
        <taxon>Strigeidida</taxon>
        <taxon>Schistosomatoidea</taxon>
        <taxon>Schistosomatidae</taxon>
        <taxon>Trichobilharzia</taxon>
    </lineage>
</organism>
<sequence length="1150" mass="130569">MIETGNPDVIIITETWLTPDVTDNEVNLPNFEVHRVDRLNRKGGGVVIYLKKGLTVRSIEALAHESESCELLRCRLKCIGQDIDLIAVYRSPDCSADDFLIEKLGSWTSKCRSLVVGDFNAPTVDWSSLTTPSSVNSFDHKLLESSISLALVQHIIKPTRYDSQHSSSTLDLVFSHGEDVDLIQHLPPLGRSDHAVLTFKFTATAARAKTPARPNVWKADINAIVSAANSVNWYINPESQVEAAWNQFKQLYAQVTVPFIPWSVPKGRKHSPPWINREIRKLLRRKRKCWNLFATLETSETRELYTTARNKAIAEIRQSRMKFETHLAQNAKAQPKKIFSYLNFRNKTPNGVPNLIIDKDTIEEDQEKAEAMANYFSQVFTQESSLPIGSALAASEEHGIDSVDIDQGIVLNFLMKLDAGKSMGPDSLHPRLLKELSAHIAGPLTTIFKLSLQNGVLPRDWKDAIVTPIHKGGSRQSPSNYRPISLTSTLIKTLERIIKKSIMAYLENSSLLSGAQHGFRRNLSCLSNLLTARESWVKSKDNRRPVDVVFIDFSKAFDKVPHKRLLMKLESLGIKGRLLDWLREFLIDRRQRVRINSKLSSWTAVSSGVPQGTVLGPLLFILYINELPLLTDSPMVLYADDLKIWRELKGNSDTSTLQDDLNKLSEWSVEWMLPINVAKCATMRIGQASTSSYELEGITHPSVQTHLDLGVIVSHDLKTTAHCRAVAARSFRSLWAIRRAFTRITRDMFTSLYTSLVKSRLENCIQAASPCLKRDSHILESVQRKATRMVHGIAYLSYEERLDSLNLFSLLMKLESRGIKGRLLDWLREFPIDRRQRVRINSKLSSWTAVSSGVPQGTVLGPLLFILYINELPLLTDSPMVLYADDLKIWRELKGNSDTSTLQDDLNKLSEWSVEWMLPINVAKCATMRIGQASTSSYELEGITHPSVQTHLDLGVIVSHDLKTTAHCRAVAARSFRSLWAIRRAFTRITRDMFTSLYTSLVKSRLENCIQAASPCLKRDSHILESVQRKATRMVHGIAYLSYEERLDSLNLFSLSYRRQRGDLITMFKILNNDYGPDLFSLFLPTRSKHLRGHSRRVQKPRRNHIAVEYWFSHRVTNSWNRLPEEVVSATSIDSFKKGLDNHRNLLEKD</sequence>
<dbReference type="Proteomes" id="UP000050795">
    <property type="component" value="Unassembled WGS sequence"/>
</dbReference>
<dbReference type="PANTHER" id="PTHR33332">
    <property type="entry name" value="REVERSE TRANSCRIPTASE DOMAIN-CONTAINING PROTEIN"/>
    <property type="match status" value="1"/>
</dbReference>
<dbReference type="InterPro" id="IPR036691">
    <property type="entry name" value="Endo/exonu/phosph_ase_sf"/>
</dbReference>